<accession>A0A1I7RZB6</accession>
<reference evidence="7" key="1">
    <citation type="submission" date="2016-11" db="UniProtKB">
        <authorList>
            <consortium name="WormBaseParasite"/>
        </authorList>
    </citation>
    <scope>IDENTIFICATION</scope>
</reference>
<evidence type="ECO:0000313" key="4">
    <source>
        <dbReference type="EMBL" id="CAG9106643.1"/>
    </source>
</evidence>
<evidence type="ECO:0000313" key="3">
    <source>
        <dbReference type="EMBL" id="CAD5220465.1"/>
    </source>
</evidence>
<gene>
    <name evidence="3" type="ORF">BXYJ_LOCUS6192</name>
</gene>
<feature type="region of interest" description="Disordered" evidence="1">
    <location>
        <begin position="296"/>
        <end position="334"/>
    </location>
</feature>
<keyword evidence="2" id="KW-0472">Membrane</keyword>
<feature type="compositionally biased region" description="Low complexity" evidence="1">
    <location>
        <begin position="234"/>
        <end position="243"/>
    </location>
</feature>
<proteinExistence type="predicted"/>
<evidence type="ECO:0000313" key="7">
    <source>
        <dbReference type="WBParaSite" id="BXY_0608600.1"/>
    </source>
</evidence>
<organism evidence="5 7">
    <name type="scientific">Bursaphelenchus xylophilus</name>
    <name type="common">Pinewood nematode worm</name>
    <name type="synonym">Aphelenchoides xylophilus</name>
    <dbReference type="NCBI Taxonomy" id="6326"/>
    <lineage>
        <taxon>Eukaryota</taxon>
        <taxon>Metazoa</taxon>
        <taxon>Ecdysozoa</taxon>
        <taxon>Nematoda</taxon>
        <taxon>Chromadorea</taxon>
        <taxon>Rhabditida</taxon>
        <taxon>Tylenchina</taxon>
        <taxon>Tylenchomorpha</taxon>
        <taxon>Aphelenchoidea</taxon>
        <taxon>Aphelenchoididae</taxon>
        <taxon>Bursaphelenchus</taxon>
    </lineage>
</organism>
<keyword evidence="6" id="KW-1185">Reference proteome</keyword>
<feature type="transmembrane region" description="Helical" evidence="2">
    <location>
        <begin position="12"/>
        <end position="31"/>
    </location>
</feature>
<evidence type="ECO:0000256" key="2">
    <source>
        <dbReference type="SAM" id="Phobius"/>
    </source>
</evidence>
<evidence type="ECO:0000256" key="1">
    <source>
        <dbReference type="SAM" id="MobiDB-lite"/>
    </source>
</evidence>
<dbReference type="WBParaSite" id="BXY_0608600.1">
    <property type="protein sequence ID" value="BXY_0608600.1"/>
    <property type="gene ID" value="BXY_0608600"/>
</dbReference>
<sequence>MKSADELNGRFLVVNGIKYLMFILDSFVFRYQKMLKEPEMFCRFSLQYHCNTPRCKASIVVHQYESDEPGPRHKFYVDEGQLNLSHNHKPRKNYAKDKVVEAMWSHGVELSFNELTARQVFRTIGFPVGIPEELNERSAVSIRQNPGGFRYSSYRDLDLGNLSLEIARDDSGDLPPPNVPIEPTALIVRNASRRSSRSNSRRRSSTGNSGRSRSSRESSRSSGIIDNSRRPENGELSGYLGESEGSETDYDYRDLHGLEYTFSSMGTESGYETSFSDTEDLLEDRSFEYFFNMLDQEDTIDEEEEEEESGEFTLSSDDTESGYGSSESIMDLFQ</sequence>
<dbReference type="Proteomes" id="UP000095284">
    <property type="component" value="Unplaced"/>
</dbReference>
<keyword evidence="2" id="KW-0812">Transmembrane</keyword>
<name>A0A1I7RZB6_BURXY</name>
<evidence type="ECO:0000313" key="5">
    <source>
        <dbReference type="Proteomes" id="UP000095284"/>
    </source>
</evidence>
<dbReference type="EMBL" id="CAJFCV020000003">
    <property type="protein sequence ID" value="CAG9106643.1"/>
    <property type="molecule type" value="Genomic_DNA"/>
</dbReference>
<reference evidence="4" key="2">
    <citation type="submission" date="2020-08" db="EMBL/GenBank/DDBJ databases">
        <authorList>
            <person name="Kikuchi T."/>
        </authorList>
    </citation>
    <scope>NUCLEOTIDE SEQUENCE</scope>
    <source>
        <strain evidence="3">Ka4C1</strain>
    </source>
</reference>
<feature type="compositionally biased region" description="Basic residues" evidence="1">
    <location>
        <begin position="191"/>
        <end position="204"/>
    </location>
</feature>
<feature type="region of interest" description="Disordered" evidence="1">
    <location>
        <begin position="168"/>
        <end position="250"/>
    </location>
</feature>
<evidence type="ECO:0000313" key="6">
    <source>
        <dbReference type="Proteomes" id="UP000659654"/>
    </source>
</evidence>
<feature type="compositionally biased region" description="Polar residues" evidence="1">
    <location>
        <begin position="312"/>
        <end position="328"/>
    </location>
</feature>
<feature type="compositionally biased region" description="Acidic residues" evidence="1">
    <location>
        <begin position="296"/>
        <end position="310"/>
    </location>
</feature>
<dbReference type="Proteomes" id="UP000659654">
    <property type="component" value="Unassembled WGS sequence"/>
</dbReference>
<dbReference type="EMBL" id="CAJFDI010000003">
    <property type="protein sequence ID" value="CAD5220465.1"/>
    <property type="molecule type" value="Genomic_DNA"/>
</dbReference>
<dbReference type="AlphaFoldDB" id="A0A1I7RZB6"/>
<keyword evidence="2" id="KW-1133">Transmembrane helix</keyword>
<protein>
    <submittedName>
        <fullName evidence="3">(pine wood nematode) hypothetical protein</fullName>
    </submittedName>
</protein>
<dbReference type="Proteomes" id="UP000582659">
    <property type="component" value="Unassembled WGS sequence"/>
</dbReference>